<accession>A0A2P2Q220</accession>
<name>A0A2P2Q220_RHIMU</name>
<reference evidence="1" key="1">
    <citation type="submission" date="2018-02" db="EMBL/GenBank/DDBJ databases">
        <title>Rhizophora mucronata_Transcriptome.</title>
        <authorList>
            <person name="Meera S.P."/>
            <person name="Sreeshan A."/>
            <person name="Augustine A."/>
        </authorList>
    </citation>
    <scope>NUCLEOTIDE SEQUENCE</scope>
    <source>
        <tissue evidence="1">Leaf</tissue>
    </source>
</reference>
<dbReference type="EMBL" id="GGEC01080523">
    <property type="protein sequence ID" value="MBX61007.1"/>
    <property type="molecule type" value="Transcribed_RNA"/>
</dbReference>
<evidence type="ECO:0000313" key="1">
    <source>
        <dbReference type="EMBL" id="MBX61007.1"/>
    </source>
</evidence>
<dbReference type="AlphaFoldDB" id="A0A2P2Q220"/>
<protein>
    <submittedName>
        <fullName evidence="1">Uncharacterized protein</fullName>
    </submittedName>
</protein>
<organism evidence="1">
    <name type="scientific">Rhizophora mucronata</name>
    <name type="common">Asiatic mangrove</name>
    <dbReference type="NCBI Taxonomy" id="61149"/>
    <lineage>
        <taxon>Eukaryota</taxon>
        <taxon>Viridiplantae</taxon>
        <taxon>Streptophyta</taxon>
        <taxon>Embryophyta</taxon>
        <taxon>Tracheophyta</taxon>
        <taxon>Spermatophyta</taxon>
        <taxon>Magnoliopsida</taxon>
        <taxon>eudicotyledons</taxon>
        <taxon>Gunneridae</taxon>
        <taxon>Pentapetalae</taxon>
        <taxon>rosids</taxon>
        <taxon>fabids</taxon>
        <taxon>Malpighiales</taxon>
        <taxon>Rhizophoraceae</taxon>
        <taxon>Rhizophora</taxon>
    </lineage>
</organism>
<sequence>MFWAIQMQEIEWTTDFMTHSLPLA</sequence>
<proteinExistence type="predicted"/>